<name>A0AAI8GV84_MAMSC</name>
<keyword evidence="2" id="KW-0614">Plasmid</keyword>
<dbReference type="RefSeq" id="WP_088592774.1">
    <property type="nucleotide sequence ID" value="NZ_CP022047.2"/>
</dbReference>
<geneLocation type="plasmid" evidence="2 3">
    <name>unnamed1</name>
</geneLocation>
<evidence type="ECO:0000313" key="3">
    <source>
        <dbReference type="Proteomes" id="UP000197058"/>
    </source>
</evidence>
<feature type="transmembrane region" description="Helical" evidence="1">
    <location>
        <begin position="53"/>
        <end position="73"/>
    </location>
</feature>
<organism evidence="2 3">
    <name type="scientific">Mammaliicoccus sciuri</name>
    <name type="common">Staphylococcus sciuri</name>
    <dbReference type="NCBI Taxonomy" id="1296"/>
    <lineage>
        <taxon>Bacteria</taxon>
        <taxon>Bacillati</taxon>
        <taxon>Bacillota</taxon>
        <taxon>Bacilli</taxon>
        <taxon>Bacillales</taxon>
        <taxon>Staphylococcaceae</taxon>
        <taxon>Mammaliicoccus</taxon>
    </lineage>
</organism>
<dbReference type="AlphaFoldDB" id="A0AAI8GV84"/>
<sequence length="133" mass="15028">MDIKDRQPEPNVYEIPKGFDSKIVIWGTFALKTLFIFAGIVFLGFVISDKLALEQGMQGVVIGFHALIGLLIVSPRPSHPDRATYEILLHLIATNDKTKYHSIDYNAYVTDEVLDETFEMVNINNTTNEREVA</sequence>
<gene>
    <name evidence="2" type="ORF">CEP64_13765</name>
</gene>
<protein>
    <submittedName>
        <fullName evidence="2">Uncharacterized protein</fullName>
    </submittedName>
</protein>
<proteinExistence type="predicted"/>
<feature type="transmembrane region" description="Helical" evidence="1">
    <location>
        <begin position="23"/>
        <end position="47"/>
    </location>
</feature>
<keyword evidence="1" id="KW-0812">Transmembrane</keyword>
<dbReference type="Proteomes" id="UP000197058">
    <property type="component" value="Plasmid unnamed1"/>
</dbReference>
<accession>A0AAI8GV84</accession>
<keyword evidence="1" id="KW-0472">Membrane</keyword>
<evidence type="ECO:0000256" key="1">
    <source>
        <dbReference type="SAM" id="Phobius"/>
    </source>
</evidence>
<reference evidence="3" key="1">
    <citation type="submission" date="2017-06" db="EMBL/GenBank/DDBJ databases">
        <title>FDA dAtabase for Regulatory Grade micrObial Sequences (FDA-ARGOS): Supporting development and validation of Infectious Disease Dx tests.</title>
        <authorList>
            <person name="Goldberg B."/>
            <person name="Campos J."/>
            <person name="Tallon L."/>
            <person name="Sadzewicz L."/>
            <person name="Sengamalay N."/>
            <person name="Ott S."/>
            <person name="Godinez A."/>
            <person name="Nagaraj S."/>
            <person name="Vavikolanu K."/>
            <person name="Nadendla S."/>
            <person name="George J."/>
            <person name="Geyer C."/>
            <person name="Sichtig H."/>
        </authorList>
    </citation>
    <scope>NUCLEOTIDE SEQUENCE [LARGE SCALE GENOMIC DNA]</scope>
    <source>
        <strain evidence="3">FDAARGOS_285</strain>
        <plasmid evidence="3">unnamed1</plasmid>
    </source>
</reference>
<dbReference type="EMBL" id="CP022047">
    <property type="protein sequence ID" value="ASE35682.1"/>
    <property type="molecule type" value="Genomic_DNA"/>
</dbReference>
<dbReference type="KEGG" id="sscu:CEP64_13765"/>
<evidence type="ECO:0000313" key="2">
    <source>
        <dbReference type="EMBL" id="ASE35682.1"/>
    </source>
</evidence>
<keyword evidence="1" id="KW-1133">Transmembrane helix</keyword>